<protein>
    <submittedName>
        <fullName evidence="1">Phage resistance protein</fullName>
    </submittedName>
</protein>
<dbReference type="EMBL" id="CP128355">
    <property type="protein sequence ID" value="XAF70789.1"/>
    <property type="molecule type" value="Genomic_DNA"/>
</dbReference>
<keyword evidence="2" id="KW-1185">Reference proteome</keyword>
<reference evidence="1 2" key="1">
    <citation type="journal article" date="2024" name="Pathogens">
        <title>Staphylococcus hsinchuensis sp. nov., Isolated from Soymilk.</title>
        <authorList>
            <person name="Wang Y.T."/>
            <person name="Lin Y.C."/>
            <person name="Hsieh Y.H."/>
            <person name="Lin Y.T."/>
            <person name="Hamada M."/>
            <person name="Chen C.C."/>
            <person name="Liou J.S."/>
            <person name="Lee A.Y."/>
            <person name="Zhang W.L."/>
            <person name="Chen Y.T."/>
            <person name="Huang C.H."/>
        </authorList>
    </citation>
    <scope>NUCLEOTIDE SEQUENCE [LARGE SCALE GENOMIC DNA]</scope>
    <source>
        <strain evidence="1 2">H164</strain>
    </source>
</reference>
<organism evidence="1 2">
    <name type="scientific">Staphylococcus hsinchuensis</name>
    <dbReference type="NCBI Taxonomy" id="3051183"/>
    <lineage>
        <taxon>Bacteria</taxon>
        <taxon>Bacillati</taxon>
        <taxon>Bacillota</taxon>
        <taxon>Bacilli</taxon>
        <taxon>Bacillales</taxon>
        <taxon>Staphylococcaceae</taxon>
        <taxon>Staphylococcus</taxon>
    </lineage>
</organism>
<dbReference type="InterPro" id="IPR027417">
    <property type="entry name" value="P-loop_NTPase"/>
</dbReference>
<name>A0ABZ3EDA1_9STAP</name>
<gene>
    <name evidence="1" type="ORF">QQM35_01335</name>
</gene>
<dbReference type="Proteomes" id="UP001436297">
    <property type="component" value="Chromosome"/>
</dbReference>
<proteinExistence type="predicted"/>
<dbReference type="RefSeq" id="WP_342610439.1">
    <property type="nucleotide sequence ID" value="NZ_CP128355.1"/>
</dbReference>
<evidence type="ECO:0000313" key="1">
    <source>
        <dbReference type="EMBL" id="XAF70789.1"/>
    </source>
</evidence>
<dbReference type="Gene3D" id="3.40.50.300">
    <property type="entry name" value="P-loop containing nucleotide triphosphate hydrolases"/>
    <property type="match status" value="1"/>
</dbReference>
<accession>A0ABZ3EDA1</accession>
<sequence length="537" mass="62103">MDEVSLYKKHVKFHQTLDNVDSPNLSKIKEISKRIHFASISSEKQIFNNLGNVYHTEKSDYGDYISNLTIDYIIIPKNIGCVYGQVNTKNVEQDGNDEKKATFKNSRFNNYARFIVDLMTHKVVFSKVLQCFVIAKNNTYEKVDETSFLLNYPVDKKHQIDDFLKIMIEIYQEHFSDEHDYKILQYSFAGNDWIYNCDSLEYKKHTPKPKELYALKYDVDKKDINTSIVKDFFDSFTDSEESKNNVRLLHAYAMFRKMNLIHAEKWFLLKDFGRTGKGLFIETLKKLLKVNRVNFDSLLAGGFEASNEWLKFYGTDVAHANETGEISPKMMRILRKIATGETITGRGIGSNSYKFDNSSVLILDTNESVDTGEITANTSRTVKIAFKDRPKDETVDERHKIFKPYWDFIKPNNENSEIASVSFLIASLEYLKEIGKEFIFNHVTLKNYFSEDDLTETQIVILQTLAKQGFIPAGDETLRPLIEEDYKNLKNKRAKEDMKKIGVVVNKQKKIEGINAKVHLIGNPVLFNLALKLLKES</sequence>
<evidence type="ECO:0000313" key="2">
    <source>
        <dbReference type="Proteomes" id="UP001436297"/>
    </source>
</evidence>